<dbReference type="PROSITE" id="PS51782">
    <property type="entry name" value="LYSM"/>
    <property type="match status" value="1"/>
</dbReference>
<dbReference type="GO" id="GO:0008061">
    <property type="term" value="F:chitin binding"/>
    <property type="evidence" value="ECO:0007669"/>
    <property type="project" value="UniProtKB-KW"/>
</dbReference>
<gene>
    <name evidence="5" type="ORF">EJ08DRAFT_702391</name>
</gene>
<keyword evidence="6" id="KW-1185">Reference proteome</keyword>
<dbReference type="OrthoDB" id="5985073at2759"/>
<feature type="domain" description="LysM" evidence="4">
    <location>
        <begin position="136"/>
        <end position="182"/>
    </location>
</feature>
<evidence type="ECO:0000313" key="5">
    <source>
        <dbReference type="EMBL" id="KAF2420717.1"/>
    </source>
</evidence>
<keyword evidence="1" id="KW-0147">Chitin-binding</keyword>
<dbReference type="SUPFAM" id="SSF54106">
    <property type="entry name" value="LysM domain"/>
    <property type="match status" value="1"/>
</dbReference>
<dbReference type="Gene3D" id="3.10.350.10">
    <property type="entry name" value="LysM domain"/>
    <property type="match status" value="2"/>
</dbReference>
<feature type="chain" id="PRO_5040486256" description="LysM domain-containing protein" evidence="3">
    <location>
        <begin position="22"/>
        <end position="185"/>
    </location>
</feature>
<dbReference type="PANTHER" id="PTHR34997:SF1">
    <property type="entry name" value="PEPTIDOGLYCAN-BINDING LYSIN DOMAIN"/>
    <property type="match status" value="1"/>
</dbReference>
<dbReference type="InterPro" id="IPR018392">
    <property type="entry name" value="LysM"/>
</dbReference>
<name>A0A9P4TTU9_9PEZI</name>
<organism evidence="5 6">
    <name type="scientific">Tothia fuscella</name>
    <dbReference type="NCBI Taxonomy" id="1048955"/>
    <lineage>
        <taxon>Eukaryota</taxon>
        <taxon>Fungi</taxon>
        <taxon>Dikarya</taxon>
        <taxon>Ascomycota</taxon>
        <taxon>Pezizomycotina</taxon>
        <taxon>Dothideomycetes</taxon>
        <taxon>Pleosporomycetidae</taxon>
        <taxon>Venturiales</taxon>
        <taxon>Cylindrosympodiaceae</taxon>
        <taxon>Tothia</taxon>
    </lineage>
</organism>
<dbReference type="InterPro" id="IPR036779">
    <property type="entry name" value="LysM_dom_sf"/>
</dbReference>
<proteinExistence type="predicted"/>
<dbReference type="EMBL" id="MU007107">
    <property type="protein sequence ID" value="KAF2420717.1"/>
    <property type="molecule type" value="Genomic_DNA"/>
</dbReference>
<evidence type="ECO:0000313" key="6">
    <source>
        <dbReference type="Proteomes" id="UP000800235"/>
    </source>
</evidence>
<accession>A0A9P4TTU9</accession>
<evidence type="ECO:0000256" key="3">
    <source>
        <dbReference type="SAM" id="SignalP"/>
    </source>
</evidence>
<keyword evidence="2" id="KW-0843">Virulence</keyword>
<comment type="caution">
    <text evidence="5">The sequence shown here is derived from an EMBL/GenBank/DDBJ whole genome shotgun (WGS) entry which is preliminary data.</text>
</comment>
<keyword evidence="3" id="KW-0732">Signal</keyword>
<protein>
    <recommendedName>
        <fullName evidence="4">LysM domain-containing protein</fullName>
    </recommendedName>
</protein>
<dbReference type="PANTHER" id="PTHR34997">
    <property type="entry name" value="AM15"/>
    <property type="match status" value="1"/>
</dbReference>
<sequence length="185" mass="19931">MAVSKTVLSVLALLCANGASSLSLRAQASPTQVGIAKDCTKFHQAVEKDTCSGIVSKYGNFNLQQFSWKWQGGCLDCDGNRANPFVTDCAGLGVGYKYCVAVPETPTSISATTKPQPTNWPKPTPTQPNVTLSCNKWYLVVENDICLKVVNKINISLADFYTWNPDVGSTCAYLLLGYYVCVGVA</sequence>
<evidence type="ECO:0000259" key="4">
    <source>
        <dbReference type="PROSITE" id="PS51782"/>
    </source>
</evidence>
<dbReference type="CDD" id="cd00118">
    <property type="entry name" value="LysM"/>
    <property type="match status" value="1"/>
</dbReference>
<dbReference type="AlphaFoldDB" id="A0A9P4TTU9"/>
<dbReference type="InterPro" id="IPR052210">
    <property type="entry name" value="LysM1-like"/>
</dbReference>
<dbReference type="Proteomes" id="UP000800235">
    <property type="component" value="Unassembled WGS sequence"/>
</dbReference>
<evidence type="ECO:0000256" key="1">
    <source>
        <dbReference type="ARBA" id="ARBA00022669"/>
    </source>
</evidence>
<feature type="signal peptide" evidence="3">
    <location>
        <begin position="1"/>
        <end position="21"/>
    </location>
</feature>
<reference evidence="5" key="1">
    <citation type="journal article" date="2020" name="Stud. Mycol.">
        <title>101 Dothideomycetes genomes: a test case for predicting lifestyles and emergence of pathogens.</title>
        <authorList>
            <person name="Haridas S."/>
            <person name="Albert R."/>
            <person name="Binder M."/>
            <person name="Bloem J."/>
            <person name="Labutti K."/>
            <person name="Salamov A."/>
            <person name="Andreopoulos B."/>
            <person name="Baker S."/>
            <person name="Barry K."/>
            <person name="Bills G."/>
            <person name="Bluhm B."/>
            <person name="Cannon C."/>
            <person name="Castanera R."/>
            <person name="Culley D."/>
            <person name="Daum C."/>
            <person name="Ezra D."/>
            <person name="Gonzalez J."/>
            <person name="Henrissat B."/>
            <person name="Kuo A."/>
            <person name="Liang C."/>
            <person name="Lipzen A."/>
            <person name="Lutzoni F."/>
            <person name="Magnuson J."/>
            <person name="Mondo S."/>
            <person name="Nolan M."/>
            <person name="Ohm R."/>
            <person name="Pangilinan J."/>
            <person name="Park H.-J."/>
            <person name="Ramirez L."/>
            <person name="Alfaro M."/>
            <person name="Sun H."/>
            <person name="Tritt A."/>
            <person name="Yoshinaga Y."/>
            <person name="Zwiers L.-H."/>
            <person name="Turgeon B."/>
            <person name="Goodwin S."/>
            <person name="Spatafora J."/>
            <person name="Crous P."/>
            <person name="Grigoriev I."/>
        </authorList>
    </citation>
    <scope>NUCLEOTIDE SEQUENCE</scope>
    <source>
        <strain evidence="5">CBS 130266</strain>
    </source>
</reference>
<evidence type="ECO:0000256" key="2">
    <source>
        <dbReference type="ARBA" id="ARBA00023026"/>
    </source>
</evidence>